<name>A0A2H0LKY3_9BACT</name>
<dbReference type="Proteomes" id="UP000230859">
    <property type="component" value="Unassembled WGS sequence"/>
</dbReference>
<evidence type="ECO:0000313" key="1">
    <source>
        <dbReference type="EMBL" id="PIQ85069.1"/>
    </source>
</evidence>
<dbReference type="EMBL" id="PCVY01000076">
    <property type="protein sequence ID" value="PIQ85069.1"/>
    <property type="molecule type" value="Genomic_DNA"/>
</dbReference>
<comment type="caution">
    <text evidence="1">The sequence shown here is derived from an EMBL/GenBank/DDBJ whole genome shotgun (WGS) entry which is preliminary data.</text>
</comment>
<protein>
    <submittedName>
        <fullName evidence="1">Uncharacterized protein</fullName>
    </submittedName>
</protein>
<proteinExistence type="predicted"/>
<accession>A0A2H0LKY3</accession>
<evidence type="ECO:0000313" key="2">
    <source>
        <dbReference type="Proteomes" id="UP000230859"/>
    </source>
</evidence>
<sequence length="112" mass="12638">MSIQEFPEIETFQKLPHRVIVKGGNAGFNAKGKPELRGLIINNVGHAIKQIRVSLIVFNEREMPVLNTSVASDPAMLAQGGMASFVFTLNDYEQEITNYYLYANWKYDDSNL</sequence>
<organism evidence="1 2">
    <name type="scientific">Candidatus Abzuiibacterium crystallinum</name>
    <dbReference type="NCBI Taxonomy" id="1974748"/>
    <lineage>
        <taxon>Bacteria</taxon>
        <taxon>Pseudomonadati</taxon>
        <taxon>Candidatus Omnitrophota</taxon>
        <taxon>Candidatus Abzuiibacterium</taxon>
    </lineage>
</organism>
<gene>
    <name evidence="1" type="ORF">COV74_10760</name>
</gene>
<dbReference type="AlphaFoldDB" id="A0A2H0LKY3"/>
<reference evidence="1 2" key="1">
    <citation type="submission" date="2017-09" db="EMBL/GenBank/DDBJ databases">
        <title>Depth-based differentiation of microbial function through sediment-hosted aquifers and enrichment of novel symbionts in the deep terrestrial subsurface.</title>
        <authorList>
            <person name="Probst A.J."/>
            <person name="Ladd B."/>
            <person name="Jarett J.K."/>
            <person name="Geller-Mcgrath D.E."/>
            <person name="Sieber C.M."/>
            <person name="Emerson J.B."/>
            <person name="Anantharaman K."/>
            <person name="Thomas B.C."/>
            <person name="Malmstrom R."/>
            <person name="Stieglmeier M."/>
            <person name="Klingl A."/>
            <person name="Woyke T."/>
            <person name="Ryan C.M."/>
            <person name="Banfield J.F."/>
        </authorList>
    </citation>
    <scope>NUCLEOTIDE SEQUENCE [LARGE SCALE GENOMIC DNA]</scope>
    <source>
        <strain evidence="1">CG11_big_fil_rev_8_21_14_0_20_45_26</strain>
    </source>
</reference>